<gene>
    <name evidence="2" type="ORF">M413DRAFT_447420</name>
</gene>
<reference evidence="2 3" key="1">
    <citation type="submission" date="2014-04" db="EMBL/GenBank/DDBJ databases">
        <authorList>
            <consortium name="DOE Joint Genome Institute"/>
            <person name="Kuo A."/>
            <person name="Gay G."/>
            <person name="Dore J."/>
            <person name="Kohler A."/>
            <person name="Nagy L.G."/>
            <person name="Floudas D."/>
            <person name="Copeland A."/>
            <person name="Barry K.W."/>
            <person name="Cichocki N."/>
            <person name="Veneault-Fourrey C."/>
            <person name="LaButti K."/>
            <person name="Lindquist E.A."/>
            <person name="Lipzen A."/>
            <person name="Lundell T."/>
            <person name="Morin E."/>
            <person name="Murat C."/>
            <person name="Sun H."/>
            <person name="Tunlid A."/>
            <person name="Henrissat B."/>
            <person name="Grigoriev I.V."/>
            <person name="Hibbett D.S."/>
            <person name="Martin F."/>
            <person name="Nordberg H.P."/>
            <person name="Cantor M.N."/>
            <person name="Hua S.X."/>
        </authorList>
    </citation>
    <scope>NUCLEOTIDE SEQUENCE [LARGE SCALE GENOMIC DNA]</scope>
    <source>
        <strain evidence="3">h7</strain>
    </source>
</reference>
<keyword evidence="3" id="KW-1185">Reference proteome</keyword>
<evidence type="ECO:0000313" key="3">
    <source>
        <dbReference type="Proteomes" id="UP000053424"/>
    </source>
</evidence>
<dbReference type="OrthoDB" id="2690420at2759"/>
<accession>A0A0C3C456</accession>
<proteinExistence type="predicted"/>
<dbReference type="Proteomes" id="UP000053424">
    <property type="component" value="Unassembled WGS sequence"/>
</dbReference>
<sequence length="331" mass="36207">MLENADENNFKRTKALFELKILKESDSMYPPEAQEVSAATWMLLSMLREEVEDKRNMGLSYEQRAAVTEFWRAQDILVVTSDPLFGGMGDPSKIETPKVSRSQLSSRAGMLALLKSPGGSSATTPLSSPSKMRPSSSASGGASSEPASLSLQTMPDPHGRYANLMARHPHLKSTTVNPPKIRDQNGALILPSDYSQKLGNQTPVFVTVKLRLWEIAPQSEEKRATSVFKSREGEENGSRIYQLVLHDMCLLPSNIPSHNIVPLKYRNATALENPNKEKAGKGVDQVDIGKGKKRALSDFDDGDEAVGKAKKVRLSMTGDGDVEMGESDVFA</sequence>
<feature type="region of interest" description="Disordered" evidence="1">
    <location>
        <begin position="114"/>
        <end position="162"/>
    </location>
</feature>
<evidence type="ECO:0000256" key="1">
    <source>
        <dbReference type="SAM" id="MobiDB-lite"/>
    </source>
</evidence>
<reference evidence="3" key="2">
    <citation type="submission" date="2015-01" db="EMBL/GenBank/DDBJ databases">
        <title>Evolutionary Origins and Diversification of the Mycorrhizal Mutualists.</title>
        <authorList>
            <consortium name="DOE Joint Genome Institute"/>
            <consortium name="Mycorrhizal Genomics Consortium"/>
            <person name="Kohler A."/>
            <person name="Kuo A."/>
            <person name="Nagy L.G."/>
            <person name="Floudas D."/>
            <person name="Copeland A."/>
            <person name="Barry K.W."/>
            <person name="Cichocki N."/>
            <person name="Veneault-Fourrey C."/>
            <person name="LaButti K."/>
            <person name="Lindquist E.A."/>
            <person name="Lipzen A."/>
            <person name="Lundell T."/>
            <person name="Morin E."/>
            <person name="Murat C."/>
            <person name="Riley R."/>
            <person name="Ohm R."/>
            <person name="Sun H."/>
            <person name="Tunlid A."/>
            <person name="Henrissat B."/>
            <person name="Grigoriev I.V."/>
            <person name="Hibbett D.S."/>
            <person name="Martin F."/>
        </authorList>
    </citation>
    <scope>NUCLEOTIDE SEQUENCE [LARGE SCALE GENOMIC DNA]</scope>
    <source>
        <strain evidence="3">h7</strain>
    </source>
</reference>
<name>A0A0C3C456_HEBCY</name>
<evidence type="ECO:0000313" key="2">
    <source>
        <dbReference type="EMBL" id="KIM39064.1"/>
    </source>
</evidence>
<dbReference type="AlphaFoldDB" id="A0A0C3C456"/>
<feature type="compositionally biased region" description="Low complexity" evidence="1">
    <location>
        <begin position="125"/>
        <end position="151"/>
    </location>
</feature>
<dbReference type="EMBL" id="KN831787">
    <property type="protein sequence ID" value="KIM39064.1"/>
    <property type="molecule type" value="Genomic_DNA"/>
</dbReference>
<dbReference type="HOGENOM" id="CLU_839532_0_0_1"/>
<protein>
    <submittedName>
        <fullName evidence="2">Uncharacterized protein</fullName>
    </submittedName>
</protein>
<organism evidence="2 3">
    <name type="scientific">Hebeloma cylindrosporum</name>
    <dbReference type="NCBI Taxonomy" id="76867"/>
    <lineage>
        <taxon>Eukaryota</taxon>
        <taxon>Fungi</taxon>
        <taxon>Dikarya</taxon>
        <taxon>Basidiomycota</taxon>
        <taxon>Agaricomycotina</taxon>
        <taxon>Agaricomycetes</taxon>
        <taxon>Agaricomycetidae</taxon>
        <taxon>Agaricales</taxon>
        <taxon>Agaricineae</taxon>
        <taxon>Hymenogastraceae</taxon>
        <taxon>Hebeloma</taxon>
    </lineage>
</organism>